<proteinExistence type="predicted"/>
<evidence type="ECO:0000256" key="6">
    <source>
        <dbReference type="ARBA" id="ARBA00023002"/>
    </source>
</evidence>
<evidence type="ECO:0000256" key="10">
    <source>
        <dbReference type="SAM" id="Phobius"/>
    </source>
</evidence>
<evidence type="ECO:0000256" key="8">
    <source>
        <dbReference type="ARBA" id="ARBA00023014"/>
    </source>
</evidence>
<evidence type="ECO:0000256" key="9">
    <source>
        <dbReference type="ARBA" id="ARBA00023136"/>
    </source>
</evidence>
<dbReference type="Pfam" id="PF00355">
    <property type="entry name" value="Rieske"/>
    <property type="match status" value="1"/>
</dbReference>
<evidence type="ECO:0000256" key="11">
    <source>
        <dbReference type="SAM" id="SignalP"/>
    </source>
</evidence>
<evidence type="ECO:0000313" key="14">
    <source>
        <dbReference type="Proteomes" id="UP000198406"/>
    </source>
</evidence>
<dbReference type="Proteomes" id="UP000198406">
    <property type="component" value="Unassembled WGS sequence"/>
</dbReference>
<comment type="caution">
    <text evidence="13">The sequence shown here is derived from an EMBL/GenBank/DDBJ whole genome shotgun (WGS) entry which is preliminary data.</text>
</comment>
<dbReference type="PANTHER" id="PTHR21266">
    <property type="entry name" value="IRON-SULFUR DOMAIN CONTAINING PROTEIN"/>
    <property type="match status" value="1"/>
</dbReference>
<keyword evidence="6 13" id="KW-0560">Oxidoreductase</keyword>
<dbReference type="PANTHER" id="PTHR21266:SF32">
    <property type="entry name" value="CHOLESTEROL 7-DESATURASE NVD"/>
    <property type="match status" value="1"/>
</dbReference>
<dbReference type="GO" id="GO:0051537">
    <property type="term" value="F:2 iron, 2 sulfur cluster binding"/>
    <property type="evidence" value="ECO:0007669"/>
    <property type="project" value="UniProtKB-KW"/>
</dbReference>
<keyword evidence="11" id="KW-0732">Signal</keyword>
<feature type="transmembrane region" description="Helical" evidence="10">
    <location>
        <begin position="534"/>
        <end position="553"/>
    </location>
</feature>
<evidence type="ECO:0000259" key="12">
    <source>
        <dbReference type="PROSITE" id="PS51296"/>
    </source>
</evidence>
<keyword evidence="14" id="KW-1185">Reference proteome</keyword>
<evidence type="ECO:0000256" key="1">
    <source>
        <dbReference type="ARBA" id="ARBA00004370"/>
    </source>
</evidence>
<organism evidence="13 14">
    <name type="scientific">Fistulifera solaris</name>
    <name type="common">Oleaginous diatom</name>
    <dbReference type="NCBI Taxonomy" id="1519565"/>
    <lineage>
        <taxon>Eukaryota</taxon>
        <taxon>Sar</taxon>
        <taxon>Stramenopiles</taxon>
        <taxon>Ochrophyta</taxon>
        <taxon>Bacillariophyta</taxon>
        <taxon>Bacillariophyceae</taxon>
        <taxon>Bacillariophycidae</taxon>
        <taxon>Naviculales</taxon>
        <taxon>Naviculaceae</taxon>
        <taxon>Fistulifera</taxon>
    </lineage>
</organism>
<feature type="chain" id="PRO_5012645020" evidence="11">
    <location>
        <begin position="19"/>
        <end position="577"/>
    </location>
</feature>
<dbReference type="EMBL" id="BDSP01000007">
    <property type="protein sequence ID" value="GAX09485.1"/>
    <property type="molecule type" value="Genomic_DNA"/>
</dbReference>
<evidence type="ECO:0000256" key="5">
    <source>
        <dbReference type="ARBA" id="ARBA00022989"/>
    </source>
</evidence>
<feature type="signal peptide" evidence="11">
    <location>
        <begin position="1"/>
        <end position="18"/>
    </location>
</feature>
<evidence type="ECO:0000256" key="3">
    <source>
        <dbReference type="ARBA" id="ARBA00022714"/>
    </source>
</evidence>
<dbReference type="InterPro" id="IPR036922">
    <property type="entry name" value="Rieske_2Fe-2S_sf"/>
</dbReference>
<dbReference type="GO" id="GO:0016020">
    <property type="term" value="C:membrane"/>
    <property type="evidence" value="ECO:0007669"/>
    <property type="project" value="UniProtKB-SubCell"/>
</dbReference>
<evidence type="ECO:0000256" key="7">
    <source>
        <dbReference type="ARBA" id="ARBA00023004"/>
    </source>
</evidence>
<dbReference type="EC" id="1.14.15.17" evidence="13"/>
<dbReference type="GO" id="GO:0032441">
    <property type="term" value="F:pheophorbide a oxygenase activity"/>
    <property type="evidence" value="ECO:0007669"/>
    <property type="project" value="UniProtKB-EC"/>
</dbReference>
<keyword evidence="7" id="KW-0408">Iron</keyword>
<protein>
    <submittedName>
        <fullName evidence="13">Pheophorbide a oxygenase</fullName>
        <ecNumber evidence="13">1.14.15.17</ecNumber>
    </submittedName>
</protein>
<name>A0A1Z5J662_FISSO</name>
<evidence type="ECO:0000256" key="4">
    <source>
        <dbReference type="ARBA" id="ARBA00022723"/>
    </source>
</evidence>
<gene>
    <name evidence="13" type="ORF">FisN_6Lh135</name>
</gene>
<dbReference type="InterPro" id="IPR017941">
    <property type="entry name" value="Rieske_2Fe-2S"/>
</dbReference>
<dbReference type="Gene3D" id="3.90.380.10">
    <property type="entry name" value="Naphthalene 1,2-dioxygenase Alpha Subunit, Chain A, domain 1"/>
    <property type="match status" value="1"/>
</dbReference>
<keyword evidence="2 10" id="KW-0812">Transmembrane</keyword>
<keyword evidence="4" id="KW-0479">Metal-binding</keyword>
<dbReference type="OrthoDB" id="426882at2759"/>
<dbReference type="InterPro" id="IPR050584">
    <property type="entry name" value="Cholesterol_7-desaturase"/>
</dbReference>
<dbReference type="AlphaFoldDB" id="A0A1Z5J662"/>
<keyword evidence="9 10" id="KW-0472">Membrane</keyword>
<comment type="subcellular location">
    <subcellularLocation>
        <location evidence="1">Membrane</location>
    </subcellularLocation>
</comment>
<evidence type="ECO:0000256" key="2">
    <source>
        <dbReference type="ARBA" id="ARBA00022692"/>
    </source>
</evidence>
<feature type="domain" description="Rieske" evidence="12">
    <location>
        <begin position="63"/>
        <end position="165"/>
    </location>
</feature>
<sequence>MLVTACRLLVVLLPTSVAFSVQKGSPNNVNLYAVSTGQQKMHHQHDAEEDSTDPIRPVHQNWWPVAALISLKPTQPNALQVLGKPLVAAKSNASWNVLDDRCSHRFAPLSEGRMISTGHLQCAYHGWEFDTITGACSKLPQVTDVKKVAAVQTYPTREEAGMLWVWMDPSSLALADQIQLPISPLVRQYVARFGNEACFMRDLPYGIELLGENLLDLSHLPFSHHSVGGLKREQGGPLPTRMLSKREREDAALWEKEEDPTYNPVLPRYQVEIIDAAQHDPVIMQFAKSNAEASTRIGFYEPSHVRYRRIFGERATHVELFMCPTSEGRSRVFLFNVFRSAPVPKVADLRGFMKQITPGALKAKLFQIIFRRLTDPRKPNAHLFAHEIFDGDGIFLHKQGNRMREAGLTFRDYSTPSSADTLLSAYRRFLESAARKTRETSSCSLADAVVGQNQYGDDLPRSVMLDRYNTHTKHCPTCLNSLQKSRRSHSRTGFLKTALQGALGASVFSFIGLLTLESLPFAIRVTTRTLINALLVRVGIMIGMSTLGIFVLARKERKLHQKIDLFLFKDYVHSDKL</sequence>
<dbReference type="SUPFAM" id="SSF55961">
    <property type="entry name" value="Bet v1-like"/>
    <property type="match status" value="1"/>
</dbReference>
<dbReference type="GO" id="GO:0005737">
    <property type="term" value="C:cytoplasm"/>
    <property type="evidence" value="ECO:0007669"/>
    <property type="project" value="TreeGrafter"/>
</dbReference>
<dbReference type="Gene3D" id="2.102.10.10">
    <property type="entry name" value="Rieske [2Fe-2S] iron-sulphur domain"/>
    <property type="match status" value="1"/>
</dbReference>
<reference evidence="13 14" key="1">
    <citation type="journal article" date="2015" name="Plant Cell">
        <title>Oil accumulation by the oleaginous diatom Fistulifera solaris as revealed by the genome and transcriptome.</title>
        <authorList>
            <person name="Tanaka T."/>
            <person name="Maeda Y."/>
            <person name="Veluchamy A."/>
            <person name="Tanaka M."/>
            <person name="Abida H."/>
            <person name="Marechal E."/>
            <person name="Bowler C."/>
            <person name="Muto M."/>
            <person name="Sunaga Y."/>
            <person name="Tanaka M."/>
            <person name="Yoshino T."/>
            <person name="Taniguchi T."/>
            <person name="Fukuda Y."/>
            <person name="Nemoto M."/>
            <person name="Matsumoto M."/>
            <person name="Wong P.S."/>
            <person name="Aburatani S."/>
            <person name="Fujibuchi W."/>
        </authorList>
    </citation>
    <scope>NUCLEOTIDE SEQUENCE [LARGE SCALE GENOMIC DNA]</scope>
    <source>
        <strain evidence="13 14">JPCC DA0580</strain>
    </source>
</reference>
<accession>A0A1Z5J662</accession>
<keyword evidence="5 10" id="KW-1133">Transmembrane helix</keyword>
<keyword evidence="3" id="KW-0001">2Fe-2S</keyword>
<evidence type="ECO:0000313" key="13">
    <source>
        <dbReference type="EMBL" id="GAX09485.1"/>
    </source>
</evidence>
<dbReference type="SUPFAM" id="SSF50022">
    <property type="entry name" value="ISP domain"/>
    <property type="match status" value="1"/>
</dbReference>
<keyword evidence="8" id="KW-0411">Iron-sulfur</keyword>
<dbReference type="InParanoid" id="A0A1Z5J662"/>
<dbReference type="GO" id="GO:0046872">
    <property type="term" value="F:metal ion binding"/>
    <property type="evidence" value="ECO:0007669"/>
    <property type="project" value="UniProtKB-KW"/>
</dbReference>
<dbReference type="PROSITE" id="PS51296">
    <property type="entry name" value="RIESKE"/>
    <property type="match status" value="1"/>
</dbReference>